<proteinExistence type="predicted"/>
<gene>
    <name evidence="1" type="ORF">BGI42_14360</name>
</gene>
<protein>
    <recommendedName>
        <fullName evidence="3">Lipoprotein</fullName>
    </recommendedName>
</protein>
<dbReference type="KEGG" id="ctae:BGI42_14360"/>
<evidence type="ECO:0008006" key="3">
    <source>
        <dbReference type="Google" id="ProtNLM"/>
    </source>
</evidence>
<reference evidence="2" key="1">
    <citation type="submission" date="2016-09" db="EMBL/GenBank/DDBJ databases">
        <title>Genomics of Clostridium taeniosporum, an organism which forms endospores with ribbon-like appendages.</title>
        <authorList>
            <person name="Walker J.R."/>
        </authorList>
    </citation>
    <scope>NUCLEOTIDE SEQUENCE [LARGE SCALE GENOMIC DNA]</scope>
    <source>
        <strain evidence="2">1/k</strain>
    </source>
</reference>
<sequence>MKKIIYALVLLIGLIGCLIGCSSALDKEILDGYVSKDEHFDKDGFQDYTDYCKYYYDASSDLFSENETYSMVKEDDIENIRSYFTNFASWMDAEDRTEEYDFDDSCISAGDYIYIKTKEGEAIGNSNYEKFDNYSVYFYDTQSATLFYIHTNI</sequence>
<dbReference type="PROSITE" id="PS51257">
    <property type="entry name" value="PROKAR_LIPOPROTEIN"/>
    <property type="match status" value="1"/>
</dbReference>
<evidence type="ECO:0000313" key="1">
    <source>
        <dbReference type="EMBL" id="AOR24835.1"/>
    </source>
</evidence>
<dbReference type="AlphaFoldDB" id="A0A1D7XNB1"/>
<name>A0A1D7XNB1_9CLOT</name>
<keyword evidence="2" id="KW-1185">Reference proteome</keyword>
<accession>A0A1D7XNB1</accession>
<dbReference type="EMBL" id="CP017253">
    <property type="protein sequence ID" value="AOR24835.1"/>
    <property type="molecule type" value="Genomic_DNA"/>
</dbReference>
<dbReference type="Proteomes" id="UP000094652">
    <property type="component" value="Chromosome"/>
</dbReference>
<organism evidence="1 2">
    <name type="scientific">Clostridium taeniosporum</name>
    <dbReference type="NCBI Taxonomy" id="394958"/>
    <lineage>
        <taxon>Bacteria</taxon>
        <taxon>Bacillati</taxon>
        <taxon>Bacillota</taxon>
        <taxon>Clostridia</taxon>
        <taxon>Eubacteriales</taxon>
        <taxon>Clostridiaceae</taxon>
        <taxon>Clostridium</taxon>
    </lineage>
</organism>
<evidence type="ECO:0000313" key="2">
    <source>
        <dbReference type="Proteomes" id="UP000094652"/>
    </source>
</evidence>